<evidence type="ECO:0000256" key="9">
    <source>
        <dbReference type="ARBA" id="ARBA00023170"/>
    </source>
</evidence>
<evidence type="ECO:0000256" key="2">
    <source>
        <dbReference type="ARBA" id="ARBA00022692"/>
    </source>
</evidence>
<proteinExistence type="inferred from homology"/>
<evidence type="ECO:0000256" key="11">
    <source>
        <dbReference type="ARBA" id="ARBA00023224"/>
    </source>
</evidence>
<evidence type="ECO:0000256" key="3">
    <source>
        <dbReference type="ARBA" id="ARBA00022859"/>
    </source>
</evidence>
<dbReference type="GO" id="GO:0070915">
    <property type="term" value="F:lysophosphatidic acid receptor activity"/>
    <property type="evidence" value="ECO:0007669"/>
    <property type="project" value="TreeGrafter"/>
</dbReference>
<feature type="transmembrane region" description="Helical" evidence="13">
    <location>
        <begin position="144"/>
        <end position="164"/>
    </location>
</feature>
<dbReference type="InterPro" id="IPR000276">
    <property type="entry name" value="GPCR_Rhodpsn"/>
</dbReference>
<name>A0A672LX03_SINGR</name>
<dbReference type="PROSITE" id="PS50262">
    <property type="entry name" value="G_PROTEIN_RECEP_F1_2"/>
    <property type="match status" value="1"/>
</dbReference>
<dbReference type="Gene3D" id="1.20.1070.10">
    <property type="entry name" value="Rhodopsin 7-helix transmembrane proteins"/>
    <property type="match status" value="1"/>
</dbReference>
<evidence type="ECO:0000256" key="8">
    <source>
        <dbReference type="ARBA" id="ARBA00023157"/>
    </source>
</evidence>
<feature type="transmembrane region" description="Helical" evidence="13">
    <location>
        <begin position="109"/>
        <end position="132"/>
    </location>
</feature>
<dbReference type="GO" id="GO:0035025">
    <property type="term" value="P:positive regulation of Rho protein signal transduction"/>
    <property type="evidence" value="ECO:0007669"/>
    <property type="project" value="TreeGrafter"/>
</dbReference>
<accession>A0A672LX03</accession>
<keyword evidence="11 12" id="KW-0807">Transducer</keyword>
<keyword evidence="9 12" id="KW-0675">Receptor</keyword>
<evidence type="ECO:0000256" key="7">
    <source>
        <dbReference type="ARBA" id="ARBA00023136"/>
    </source>
</evidence>
<evidence type="ECO:0000256" key="12">
    <source>
        <dbReference type="RuleBase" id="RU000688"/>
    </source>
</evidence>
<dbReference type="Pfam" id="PF00001">
    <property type="entry name" value="7tm_1"/>
    <property type="match status" value="1"/>
</dbReference>
<reference evidence="15" key="1">
    <citation type="submission" date="2025-08" db="UniProtKB">
        <authorList>
            <consortium name="Ensembl"/>
        </authorList>
    </citation>
    <scope>IDENTIFICATION</scope>
</reference>
<evidence type="ECO:0000256" key="13">
    <source>
        <dbReference type="SAM" id="Phobius"/>
    </source>
</evidence>
<dbReference type="PANTHER" id="PTHR24232">
    <property type="entry name" value="G-PROTEIN COUPLED RECEPTOR"/>
    <property type="match status" value="1"/>
</dbReference>
<feature type="transmembrane region" description="Helical" evidence="13">
    <location>
        <begin position="64"/>
        <end position="87"/>
    </location>
</feature>
<dbReference type="AlphaFoldDB" id="A0A672LX03"/>
<keyword evidence="16" id="KW-1185">Reference proteome</keyword>
<dbReference type="GO" id="GO:0007200">
    <property type="term" value="P:phospholipase C-activating G protein-coupled receptor signaling pathway"/>
    <property type="evidence" value="ECO:0007669"/>
    <property type="project" value="TreeGrafter"/>
</dbReference>
<evidence type="ECO:0000256" key="10">
    <source>
        <dbReference type="ARBA" id="ARBA00023180"/>
    </source>
</evidence>
<feature type="transmembrane region" description="Helical" evidence="13">
    <location>
        <begin position="27"/>
        <end position="52"/>
    </location>
</feature>
<sequence length="355" mass="40792">GLNNQGPQNKNVLNNYSNCNNDDFKCVLYSSVFSIVFILGLLFNMVAMYIFVCRLKMRNETTTYMLNLVVSDTLFVLSLPFRTFYFINRQWPFGDALCKISVALFYTNMYGSILFLTCISMDRYLAIVYPFASRILRTKRNARIACCVIWVVLLAGGLTAGFVMDTTSYTNHQTYCFENYSNSQWKSKVSKVVVFLETVGFLIPLMINLICCIRVLQTLRHPESINRGGQLNKAKILRMIVVHLLIFCFCFIPYHVILVFYTLVRSQVITNCTVESVVRTIYPIAFCIAVTNCCFDPVIYYFTSETIQNSIKRKSYAVRKNTLNNPIDNSVNNRSDSMNKITSLKVKFITEESTI</sequence>
<feature type="transmembrane region" description="Helical" evidence="13">
    <location>
        <begin position="192"/>
        <end position="216"/>
    </location>
</feature>
<dbReference type="InterPro" id="IPR017452">
    <property type="entry name" value="GPCR_Rhodpsn_7TM"/>
</dbReference>
<dbReference type="FunFam" id="1.20.1070.10:FF:000017">
    <property type="entry name" value="lysophosphatidic acid receptor 4"/>
    <property type="match status" value="1"/>
</dbReference>
<dbReference type="OMA" id="QTYCFEN"/>
<evidence type="ECO:0000256" key="1">
    <source>
        <dbReference type="ARBA" id="ARBA00004141"/>
    </source>
</evidence>
<reference evidence="15" key="2">
    <citation type="submission" date="2025-09" db="UniProtKB">
        <authorList>
            <consortium name="Ensembl"/>
        </authorList>
    </citation>
    <scope>IDENTIFICATION</scope>
</reference>
<evidence type="ECO:0000313" key="15">
    <source>
        <dbReference type="Ensembl" id="ENSSGRP00000028602.1"/>
    </source>
</evidence>
<organism evidence="15 16">
    <name type="scientific">Sinocyclocheilus grahami</name>
    <name type="common">Dianchi golden-line fish</name>
    <name type="synonym">Barbus grahami</name>
    <dbReference type="NCBI Taxonomy" id="75366"/>
    <lineage>
        <taxon>Eukaryota</taxon>
        <taxon>Metazoa</taxon>
        <taxon>Chordata</taxon>
        <taxon>Craniata</taxon>
        <taxon>Vertebrata</taxon>
        <taxon>Euteleostomi</taxon>
        <taxon>Actinopterygii</taxon>
        <taxon>Neopterygii</taxon>
        <taxon>Teleostei</taxon>
        <taxon>Ostariophysi</taxon>
        <taxon>Cypriniformes</taxon>
        <taxon>Cyprinidae</taxon>
        <taxon>Cyprininae</taxon>
        <taxon>Sinocyclocheilus</taxon>
    </lineage>
</organism>
<keyword evidence="3" id="KW-0391">Immunity</keyword>
<feature type="transmembrane region" description="Helical" evidence="13">
    <location>
        <begin position="281"/>
        <end position="303"/>
    </location>
</feature>
<keyword evidence="4 13" id="KW-1133">Transmembrane helix</keyword>
<dbReference type="SUPFAM" id="SSF81321">
    <property type="entry name" value="Family A G protein-coupled receptor-like"/>
    <property type="match status" value="1"/>
</dbReference>
<dbReference type="GO" id="GO:0005886">
    <property type="term" value="C:plasma membrane"/>
    <property type="evidence" value="ECO:0007669"/>
    <property type="project" value="TreeGrafter"/>
</dbReference>
<comment type="subcellular location">
    <subcellularLocation>
        <location evidence="1">Membrane</location>
        <topology evidence="1">Multi-pass membrane protein</topology>
    </subcellularLocation>
</comment>
<feature type="transmembrane region" description="Helical" evidence="13">
    <location>
        <begin position="236"/>
        <end position="261"/>
    </location>
</feature>
<evidence type="ECO:0000256" key="6">
    <source>
        <dbReference type="ARBA" id="ARBA00023130"/>
    </source>
</evidence>
<dbReference type="PANTHER" id="PTHR24232:SF3">
    <property type="entry name" value="LYSOPHOSPHATIDIC ACID RECEPTOR 6"/>
    <property type="match status" value="1"/>
</dbReference>
<evidence type="ECO:0000256" key="4">
    <source>
        <dbReference type="ARBA" id="ARBA00022989"/>
    </source>
</evidence>
<keyword evidence="7 13" id="KW-0472">Membrane</keyword>
<dbReference type="PRINTS" id="PR01067">
    <property type="entry name" value="P2Y5ORPHANR"/>
</dbReference>
<dbReference type="Proteomes" id="UP000472262">
    <property type="component" value="Unassembled WGS sequence"/>
</dbReference>
<dbReference type="GO" id="GO:0002250">
    <property type="term" value="P:adaptive immune response"/>
    <property type="evidence" value="ECO:0007669"/>
    <property type="project" value="UniProtKB-KW"/>
</dbReference>
<keyword evidence="8" id="KW-1015">Disulfide bond</keyword>
<dbReference type="PRINTS" id="PR00237">
    <property type="entry name" value="GPCRRHODOPSN"/>
</dbReference>
<dbReference type="InParanoid" id="A0A672LX03"/>
<dbReference type="PROSITE" id="PS00237">
    <property type="entry name" value="G_PROTEIN_RECEP_F1_1"/>
    <property type="match status" value="1"/>
</dbReference>
<keyword evidence="5 12" id="KW-0297">G-protein coupled receptor</keyword>
<evidence type="ECO:0000259" key="14">
    <source>
        <dbReference type="PROSITE" id="PS50262"/>
    </source>
</evidence>
<evidence type="ECO:0000256" key="5">
    <source>
        <dbReference type="ARBA" id="ARBA00023040"/>
    </source>
</evidence>
<keyword evidence="10" id="KW-0325">Glycoprotein</keyword>
<feature type="domain" description="G-protein coupled receptors family 1 profile" evidence="14">
    <location>
        <begin position="43"/>
        <end position="300"/>
    </location>
</feature>
<comment type="similarity">
    <text evidence="12">Belongs to the G-protein coupled receptor 1 family.</text>
</comment>
<protein>
    <submittedName>
        <fullName evidence="15">Lysophosphatidic acid receptor 6</fullName>
    </submittedName>
</protein>
<keyword evidence="2 12" id="KW-0812">Transmembrane</keyword>
<keyword evidence="6" id="KW-1064">Adaptive immunity</keyword>
<dbReference type="Ensembl" id="ENSSGRT00000030753.1">
    <property type="protein sequence ID" value="ENSSGRP00000028602.1"/>
    <property type="gene ID" value="ENSSGRG00000016325.1"/>
</dbReference>
<evidence type="ECO:0000313" key="16">
    <source>
        <dbReference type="Proteomes" id="UP000472262"/>
    </source>
</evidence>